<organism evidence="1 2">
    <name type="scientific">Lapillicoccus jejuensis</name>
    <dbReference type="NCBI Taxonomy" id="402171"/>
    <lineage>
        <taxon>Bacteria</taxon>
        <taxon>Bacillati</taxon>
        <taxon>Actinomycetota</taxon>
        <taxon>Actinomycetes</taxon>
        <taxon>Micrococcales</taxon>
        <taxon>Intrasporangiaceae</taxon>
        <taxon>Lapillicoccus</taxon>
    </lineage>
</organism>
<comment type="caution">
    <text evidence="1">The sequence shown here is derived from an EMBL/GenBank/DDBJ whole genome shotgun (WGS) entry which is preliminary data.</text>
</comment>
<keyword evidence="2" id="KW-1185">Reference proteome</keyword>
<sequence length="118" mass="11675">MARRDGGMVTAELAVALPAVVLVLAVLLGALSVGADQVRCVDASSAAARSLARGEPTGRAVGLARSLGPHGAAVAPAVGADLVTVRVSARRNLPLLGWSWTVGSTSVAAREDVVAGAP</sequence>
<proteinExistence type="predicted"/>
<evidence type="ECO:0000313" key="1">
    <source>
        <dbReference type="EMBL" id="TQJ07871.1"/>
    </source>
</evidence>
<name>A0A542DXQ7_9MICO</name>
<accession>A0A542DXQ7</accession>
<dbReference type="Proteomes" id="UP000317893">
    <property type="component" value="Unassembled WGS sequence"/>
</dbReference>
<dbReference type="RefSeq" id="WP_141847196.1">
    <property type="nucleotide sequence ID" value="NZ_BAAAPR010000017.1"/>
</dbReference>
<reference evidence="1 2" key="1">
    <citation type="submission" date="2019-06" db="EMBL/GenBank/DDBJ databases">
        <title>Sequencing the genomes of 1000 actinobacteria strains.</title>
        <authorList>
            <person name="Klenk H.-P."/>
        </authorList>
    </citation>
    <scope>NUCLEOTIDE SEQUENCE [LARGE SCALE GENOMIC DNA]</scope>
    <source>
        <strain evidence="1 2">DSM 18607</strain>
    </source>
</reference>
<gene>
    <name evidence="1" type="ORF">FB458_0942</name>
</gene>
<evidence type="ECO:0000313" key="2">
    <source>
        <dbReference type="Proteomes" id="UP000317893"/>
    </source>
</evidence>
<protein>
    <recommendedName>
        <fullName evidence="3">TadE-like protein</fullName>
    </recommendedName>
</protein>
<dbReference type="AlphaFoldDB" id="A0A542DXQ7"/>
<dbReference type="InterPro" id="IPR049790">
    <property type="entry name" value="Rv3655c/TadE"/>
</dbReference>
<dbReference type="NCBIfam" id="NF041390">
    <property type="entry name" value="TadE_Rv3655c"/>
    <property type="match status" value="1"/>
</dbReference>
<dbReference type="EMBL" id="VFMN01000001">
    <property type="protein sequence ID" value="TQJ07871.1"/>
    <property type="molecule type" value="Genomic_DNA"/>
</dbReference>
<evidence type="ECO:0008006" key="3">
    <source>
        <dbReference type="Google" id="ProtNLM"/>
    </source>
</evidence>